<gene>
    <name evidence="2" type="primary">GLEAN_13732</name>
    <name evidence="2" type="ORF">TcasGA2_TC013732</name>
</gene>
<reference evidence="2 3" key="2">
    <citation type="journal article" date="2010" name="Nucleic Acids Res.">
        <title>BeetleBase in 2010: revisions to provide comprehensive genomic information for Tribolium castaneum.</title>
        <authorList>
            <person name="Kim H.S."/>
            <person name="Murphy T."/>
            <person name="Xia J."/>
            <person name="Caragea D."/>
            <person name="Park Y."/>
            <person name="Beeman R.W."/>
            <person name="Lorenzen M.D."/>
            <person name="Butcher S."/>
            <person name="Manak J.R."/>
            <person name="Brown S.J."/>
        </authorList>
    </citation>
    <scope>GENOME REANNOTATION</scope>
    <source>
        <strain evidence="2 3">Georgia GA2</strain>
    </source>
</reference>
<protein>
    <submittedName>
        <fullName evidence="2">Uncharacterized protein</fullName>
    </submittedName>
</protein>
<dbReference type="EMBL" id="KQ971342">
    <property type="protein sequence ID" value="EFA03638.1"/>
    <property type="molecule type" value="Genomic_DNA"/>
</dbReference>
<dbReference type="InParanoid" id="D6WJZ2"/>
<feature type="compositionally biased region" description="Polar residues" evidence="1">
    <location>
        <begin position="1"/>
        <end position="10"/>
    </location>
</feature>
<dbReference type="Proteomes" id="UP000007266">
    <property type="component" value="Linkage group 5"/>
</dbReference>
<keyword evidence="3" id="KW-1185">Reference proteome</keyword>
<organism evidence="2 3">
    <name type="scientific">Tribolium castaneum</name>
    <name type="common">Red flour beetle</name>
    <dbReference type="NCBI Taxonomy" id="7070"/>
    <lineage>
        <taxon>Eukaryota</taxon>
        <taxon>Metazoa</taxon>
        <taxon>Ecdysozoa</taxon>
        <taxon>Arthropoda</taxon>
        <taxon>Hexapoda</taxon>
        <taxon>Insecta</taxon>
        <taxon>Pterygota</taxon>
        <taxon>Neoptera</taxon>
        <taxon>Endopterygota</taxon>
        <taxon>Coleoptera</taxon>
        <taxon>Polyphaga</taxon>
        <taxon>Cucujiformia</taxon>
        <taxon>Tenebrionidae</taxon>
        <taxon>Tenebrionidae incertae sedis</taxon>
        <taxon>Tribolium</taxon>
    </lineage>
</organism>
<feature type="region of interest" description="Disordered" evidence="1">
    <location>
        <begin position="68"/>
        <end position="97"/>
    </location>
</feature>
<name>D6WJZ2_TRICA</name>
<evidence type="ECO:0000313" key="2">
    <source>
        <dbReference type="EMBL" id="EFA03638.1"/>
    </source>
</evidence>
<feature type="region of interest" description="Disordered" evidence="1">
    <location>
        <begin position="1"/>
        <end position="20"/>
    </location>
</feature>
<evidence type="ECO:0000256" key="1">
    <source>
        <dbReference type="SAM" id="MobiDB-lite"/>
    </source>
</evidence>
<evidence type="ECO:0000313" key="3">
    <source>
        <dbReference type="Proteomes" id="UP000007266"/>
    </source>
</evidence>
<sequence length="116" mass="12757">MRSRVNNAETSAGRRKQKAASDTFAGIFCIYMQMQIDLRDEPLVPTIDTKRYCCEAATAKTTPFQGGVATGAPLWTAPRTASSSRKATPEPAARSPTQFQVTTLRQILPRVICYDT</sequence>
<dbReference type="HOGENOM" id="CLU_2099989_0_0_1"/>
<accession>D6WJZ2</accession>
<dbReference type="AlphaFoldDB" id="D6WJZ2"/>
<proteinExistence type="predicted"/>
<reference evidence="2 3" key="1">
    <citation type="journal article" date="2008" name="Nature">
        <title>The genome of the model beetle and pest Tribolium castaneum.</title>
        <authorList>
            <consortium name="Tribolium Genome Sequencing Consortium"/>
            <person name="Richards S."/>
            <person name="Gibbs R.A."/>
            <person name="Weinstock G.M."/>
            <person name="Brown S.J."/>
            <person name="Denell R."/>
            <person name="Beeman R.W."/>
            <person name="Gibbs R."/>
            <person name="Beeman R.W."/>
            <person name="Brown S.J."/>
            <person name="Bucher G."/>
            <person name="Friedrich M."/>
            <person name="Grimmelikhuijzen C.J."/>
            <person name="Klingler M."/>
            <person name="Lorenzen M."/>
            <person name="Richards S."/>
            <person name="Roth S."/>
            <person name="Schroder R."/>
            <person name="Tautz D."/>
            <person name="Zdobnov E.M."/>
            <person name="Muzny D."/>
            <person name="Gibbs R.A."/>
            <person name="Weinstock G.M."/>
            <person name="Attaway T."/>
            <person name="Bell S."/>
            <person name="Buhay C.J."/>
            <person name="Chandrabose M.N."/>
            <person name="Chavez D."/>
            <person name="Clerk-Blankenburg K.P."/>
            <person name="Cree A."/>
            <person name="Dao M."/>
            <person name="Davis C."/>
            <person name="Chacko J."/>
            <person name="Dinh H."/>
            <person name="Dugan-Rocha S."/>
            <person name="Fowler G."/>
            <person name="Garner T.T."/>
            <person name="Garnes J."/>
            <person name="Gnirke A."/>
            <person name="Hawes A."/>
            <person name="Hernandez J."/>
            <person name="Hines S."/>
            <person name="Holder M."/>
            <person name="Hume J."/>
            <person name="Jhangiani S.N."/>
            <person name="Joshi V."/>
            <person name="Khan Z.M."/>
            <person name="Jackson L."/>
            <person name="Kovar C."/>
            <person name="Kowis A."/>
            <person name="Lee S."/>
            <person name="Lewis L.R."/>
            <person name="Margolis J."/>
            <person name="Morgan M."/>
            <person name="Nazareth L.V."/>
            <person name="Nguyen N."/>
            <person name="Okwuonu G."/>
            <person name="Parker D."/>
            <person name="Richards S."/>
            <person name="Ruiz S.J."/>
            <person name="Santibanez J."/>
            <person name="Savard J."/>
            <person name="Scherer S.E."/>
            <person name="Schneider B."/>
            <person name="Sodergren E."/>
            <person name="Tautz D."/>
            <person name="Vattahil S."/>
            <person name="Villasana D."/>
            <person name="White C.S."/>
            <person name="Wright R."/>
            <person name="Park Y."/>
            <person name="Beeman R.W."/>
            <person name="Lord J."/>
            <person name="Oppert B."/>
            <person name="Lorenzen M."/>
            <person name="Brown S."/>
            <person name="Wang L."/>
            <person name="Savard J."/>
            <person name="Tautz D."/>
            <person name="Richards S."/>
            <person name="Weinstock G."/>
            <person name="Gibbs R.A."/>
            <person name="Liu Y."/>
            <person name="Worley K."/>
            <person name="Weinstock G."/>
            <person name="Elsik C.G."/>
            <person name="Reese J.T."/>
            <person name="Elhaik E."/>
            <person name="Landan G."/>
            <person name="Graur D."/>
            <person name="Arensburger P."/>
            <person name="Atkinson P."/>
            <person name="Beeman R.W."/>
            <person name="Beidler J."/>
            <person name="Brown S.J."/>
            <person name="Demuth J.P."/>
            <person name="Drury D.W."/>
            <person name="Du Y.Z."/>
            <person name="Fujiwara H."/>
            <person name="Lorenzen M."/>
            <person name="Maselli V."/>
            <person name="Osanai M."/>
            <person name="Park Y."/>
            <person name="Robertson H.M."/>
            <person name="Tu Z."/>
            <person name="Wang J.J."/>
            <person name="Wang S."/>
            <person name="Richards S."/>
            <person name="Song H."/>
            <person name="Zhang L."/>
            <person name="Sodergren E."/>
            <person name="Werner D."/>
            <person name="Stanke M."/>
            <person name="Morgenstern B."/>
            <person name="Solovyev V."/>
            <person name="Kosarev P."/>
            <person name="Brown G."/>
            <person name="Chen H.C."/>
            <person name="Ermolaeva O."/>
            <person name="Hlavina W."/>
            <person name="Kapustin Y."/>
            <person name="Kiryutin B."/>
            <person name="Kitts P."/>
            <person name="Maglott D."/>
            <person name="Pruitt K."/>
            <person name="Sapojnikov V."/>
            <person name="Souvorov A."/>
            <person name="Mackey A.J."/>
            <person name="Waterhouse R.M."/>
            <person name="Wyder S."/>
            <person name="Zdobnov E.M."/>
            <person name="Zdobnov E.M."/>
            <person name="Wyder S."/>
            <person name="Kriventseva E.V."/>
            <person name="Kadowaki T."/>
            <person name="Bork P."/>
            <person name="Aranda M."/>
            <person name="Bao R."/>
            <person name="Beermann A."/>
            <person name="Berns N."/>
            <person name="Bolognesi R."/>
            <person name="Bonneton F."/>
            <person name="Bopp D."/>
            <person name="Brown S.J."/>
            <person name="Bucher G."/>
            <person name="Butts T."/>
            <person name="Chaumot A."/>
            <person name="Denell R.E."/>
            <person name="Ferrier D.E."/>
            <person name="Friedrich M."/>
            <person name="Gordon C.M."/>
            <person name="Jindra M."/>
            <person name="Klingler M."/>
            <person name="Lan Q."/>
            <person name="Lattorff H.M."/>
            <person name="Laudet V."/>
            <person name="von Levetsow C."/>
            <person name="Liu Z."/>
            <person name="Lutz R."/>
            <person name="Lynch J.A."/>
            <person name="da Fonseca R.N."/>
            <person name="Posnien N."/>
            <person name="Reuter R."/>
            <person name="Roth S."/>
            <person name="Savard J."/>
            <person name="Schinko J.B."/>
            <person name="Schmitt C."/>
            <person name="Schoppmeier M."/>
            <person name="Schroder R."/>
            <person name="Shippy T.D."/>
            <person name="Simonnet F."/>
            <person name="Marques-Souza H."/>
            <person name="Tautz D."/>
            <person name="Tomoyasu Y."/>
            <person name="Trauner J."/>
            <person name="Van der Zee M."/>
            <person name="Vervoort M."/>
            <person name="Wittkopp N."/>
            <person name="Wimmer E.A."/>
            <person name="Yang X."/>
            <person name="Jones A.K."/>
            <person name="Sattelle D.B."/>
            <person name="Ebert P.R."/>
            <person name="Nelson D."/>
            <person name="Scott J.G."/>
            <person name="Beeman R.W."/>
            <person name="Muthukrishnan S."/>
            <person name="Kramer K.J."/>
            <person name="Arakane Y."/>
            <person name="Beeman R.W."/>
            <person name="Zhu Q."/>
            <person name="Hogenkamp D."/>
            <person name="Dixit R."/>
            <person name="Oppert B."/>
            <person name="Jiang H."/>
            <person name="Zou Z."/>
            <person name="Marshall J."/>
            <person name="Elpidina E."/>
            <person name="Vinokurov K."/>
            <person name="Oppert C."/>
            <person name="Zou Z."/>
            <person name="Evans J."/>
            <person name="Lu Z."/>
            <person name="Zhao P."/>
            <person name="Sumathipala N."/>
            <person name="Altincicek B."/>
            <person name="Vilcinskas A."/>
            <person name="Williams M."/>
            <person name="Hultmark D."/>
            <person name="Hetru C."/>
            <person name="Jiang H."/>
            <person name="Grimmelikhuijzen C.J."/>
            <person name="Hauser F."/>
            <person name="Cazzamali G."/>
            <person name="Williamson M."/>
            <person name="Park Y."/>
            <person name="Li B."/>
            <person name="Tanaka Y."/>
            <person name="Predel R."/>
            <person name="Neupert S."/>
            <person name="Schachtner J."/>
            <person name="Verleyen P."/>
            <person name="Raible F."/>
            <person name="Bork P."/>
            <person name="Friedrich M."/>
            <person name="Walden K.K."/>
            <person name="Robertson H.M."/>
            <person name="Angeli S."/>
            <person name="Foret S."/>
            <person name="Bucher G."/>
            <person name="Schuetz S."/>
            <person name="Maleszka R."/>
            <person name="Wimmer E.A."/>
            <person name="Beeman R.W."/>
            <person name="Lorenzen M."/>
            <person name="Tomoyasu Y."/>
            <person name="Miller S.C."/>
            <person name="Grossmann D."/>
            <person name="Bucher G."/>
        </authorList>
    </citation>
    <scope>NUCLEOTIDE SEQUENCE [LARGE SCALE GENOMIC DNA]</scope>
    <source>
        <strain evidence="2 3">Georgia GA2</strain>
    </source>
</reference>